<comment type="caution">
    <text evidence="2">The sequence shown here is derived from an EMBL/GenBank/DDBJ whole genome shotgun (WGS) entry which is preliminary data.</text>
</comment>
<dbReference type="Proteomes" id="UP000789706">
    <property type="component" value="Unassembled WGS sequence"/>
</dbReference>
<dbReference type="OrthoDB" id="2320867at2759"/>
<evidence type="ECO:0000256" key="1">
    <source>
        <dbReference type="SAM" id="MobiDB-lite"/>
    </source>
</evidence>
<dbReference type="AlphaFoldDB" id="A0A9N9CD87"/>
<feature type="region of interest" description="Disordered" evidence="1">
    <location>
        <begin position="1"/>
        <end position="23"/>
    </location>
</feature>
<reference evidence="2" key="1">
    <citation type="submission" date="2021-06" db="EMBL/GenBank/DDBJ databases">
        <authorList>
            <person name="Kallberg Y."/>
            <person name="Tangrot J."/>
            <person name="Rosling A."/>
        </authorList>
    </citation>
    <scope>NUCLEOTIDE SEQUENCE</scope>
    <source>
        <strain evidence="2">AZ414A</strain>
    </source>
</reference>
<name>A0A9N9CD87_9GLOM</name>
<gene>
    <name evidence="2" type="ORF">DEBURN_LOCUS9235</name>
</gene>
<evidence type="ECO:0000313" key="3">
    <source>
        <dbReference type="Proteomes" id="UP000789706"/>
    </source>
</evidence>
<keyword evidence="3" id="KW-1185">Reference proteome</keyword>
<evidence type="ECO:0000313" key="2">
    <source>
        <dbReference type="EMBL" id="CAG8594834.1"/>
    </source>
</evidence>
<sequence length="87" mass="10069">MSQEKPSKKLSRSDRYNKKCRLNKEQNEHTPIIMLPIRLVTPDKSIAELVRFQYIVELECIIDTNGQTLIHLEKLNNSNAITETTDA</sequence>
<feature type="non-terminal residue" evidence="2">
    <location>
        <position position="87"/>
    </location>
</feature>
<dbReference type="EMBL" id="CAJVPK010001665">
    <property type="protein sequence ID" value="CAG8594834.1"/>
    <property type="molecule type" value="Genomic_DNA"/>
</dbReference>
<organism evidence="2 3">
    <name type="scientific">Diversispora eburnea</name>
    <dbReference type="NCBI Taxonomy" id="1213867"/>
    <lineage>
        <taxon>Eukaryota</taxon>
        <taxon>Fungi</taxon>
        <taxon>Fungi incertae sedis</taxon>
        <taxon>Mucoromycota</taxon>
        <taxon>Glomeromycotina</taxon>
        <taxon>Glomeromycetes</taxon>
        <taxon>Diversisporales</taxon>
        <taxon>Diversisporaceae</taxon>
        <taxon>Diversispora</taxon>
    </lineage>
</organism>
<accession>A0A9N9CD87</accession>
<proteinExistence type="predicted"/>
<protein>
    <submittedName>
        <fullName evidence="2">10680_t:CDS:1</fullName>
    </submittedName>
</protein>